<evidence type="ECO:0000313" key="2">
    <source>
        <dbReference type="Proteomes" id="UP001454036"/>
    </source>
</evidence>
<sequence>MWHNNALNSDMHFFEHLTLKKHWVIWGWILLLLRLGRTLQKHWSFGDVDGHSPMISLYSTFFSKQTGP</sequence>
<dbReference type="AlphaFoldDB" id="A0AAV3PG94"/>
<protein>
    <submittedName>
        <fullName evidence="1">Uncharacterized protein</fullName>
    </submittedName>
</protein>
<name>A0AAV3PG94_LITER</name>
<comment type="caution">
    <text evidence="1">The sequence shown here is derived from an EMBL/GenBank/DDBJ whole genome shotgun (WGS) entry which is preliminary data.</text>
</comment>
<reference evidence="1 2" key="1">
    <citation type="submission" date="2024-01" db="EMBL/GenBank/DDBJ databases">
        <title>The complete chloroplast genome sequence of Lithospermum erythrorhizon: insights into the phylogenetic relationship among Boraginaceae species and the maternal lineages of purple gromwells.</title>
        <authorList>
            <person name="Okada T."/>
            <person name="Watanabe K."/>
        </authorList>
    </citation>
    <scope>NUCLEOTIDE SEQUENCE [LARGE SCALE GENOMIC DNA]</scope>
</reference>
<gene>
    <name evidence="1" type="ORF">LIER_37101</name>
</gene>
<proteinExistence type="predicted"/>
<dbReference type="EMBL" id="BAABME010017506">
    <property type="protein sequence ID" value="GAA0150330.1"/>
    <property type="molecule type" value="Genomic_DNA"/>
</dbReference>
<dbReference type="Proteomes" id="UP001454036">
    <property type="component" value="Unassembled WGS sequence"/>
</dbReference>
<evidence type="ECO:0000313" key="1">
    <source>
        <dbReference type="EMBL" id="GAA0150330.1"/>
    </source>
</evidence>
<accession>A0AAV3PG94</accession>
<organism evidence="1 2">
    <name type="scientific">Lithospermum erythrorhizon</name>
    <name type="common">Purple gromwell</name>
    <name type="synonym">Lithospermum officinale var. erythrorhizon</name>
    <dbReference type="NCBI Taxonomy" id="34254"/>
    <lineage>
        <taxon>Eukaryota</taxon>
        <taxon>Viridiplantae</taxon>
        <taxon>Streptophyta</taxon>
        <taxon>Embryophyta</taxon>
        <taxon>Tracheophyta</taxon>
        <taxon>Spermatophyta</taxon>
        <taxon>Magnoliopsida</taxon>
        <taxon>eudicotyledons</taxon>
        <taxon>Gunneridae</taxon>
        <taxon>Pentapetalae</taxon>
        <taxon>asterids</taxon>
        <taxon>lamiids</taxon>
        <taxon>Boraginales</taxon>
        <taxon>Boraginaceae</taxon>
        <taxon>Boraginoideae</taxon>
        <taxon>Lithospermeae</taxon>
        <taxon>Lithospermum</taxon>
    </lineage>
</organism>
<keyword evidence="2" id="KW-1185">Reference proteome</keyword>